<reference evidence="3 4" key="1">
    <citation type="submission" date="2020-05" db="EMBL/GenBank/DDBJ databases">
        <title>Identification and distribution of gene clusters putatively required for synthesis of sphingolipid metabolism inhibitors in phylogenetically diverse species of the filamentous fungus Fusarium.</title>
        <authorList>
            <person name="Kim H.-S."/>
            <person name="Busman M."/>
            <person name="Brown D.W."/>
            <person name="Divon H."/>
            <person name="Uhlig S."/>
            <person name="Proctor R.H."/>
        </authorList>
    </citation>
    <scope>NUCLEOTIDE SEQUENCE [LARGE SCALE GENOMIC DNA]</scope>
    <source>
        <strain evidence="3 4">NRRL 53147</strain>
    </source>
</reference>
<dbReference type="GO" id="GO:0016301">
    <property type="term" value="F:kinase activity"/>
    <property type="evidence" value="ECO:0007669"/>
    <property type="project" value="UniProtKB-KW"/>
</dbReference>
<comment type="caution">
    <text evidence="3">The sequence shown here is derived from an EMBL/GenBank/DDBJ whole genome shotgun (WGS) entry which is preliminary data.</text>
</comment>
<evidence type="ECO:0000313" key="4">
    <source>
        <dbReference type="Proteomes" id="UP000522262"/>
    </source>
</evidence>
<dbReference type="InterPro" id="IPR051678">
    <property type="entry name" value="AGP_Transferase"/>
</dbReference>
<sequence>MSTTCYVPPPDQTATQHEGTSSLAIDNTLPRRLLTLVALKTSARFYKHDGPCVPISKSLIVKKGPFVHLTEAATTQFVAANTSIPVPTIHCSFVHKTRAHIVMQRIRGTSLAEAWKTLSEVDLASIFAQLRRMLEELRALVPPNGAGVESCIGGSLRDSRIPRSRPRFGPFKTVQEFHRWLREDLEPDSHSAHIEEQDWKDIKEMIAKQDGPWPSPVFTRGDLNPFNILVRGGQVVGIIDWEFAGWYPYYWEYTSAWLGNLIRQGWQEPLTKFLNAYPLELEMEKTRDRWWGDL</sequence>
<dbReference type="PANTHER" id="PTHR21310">
    <property type="entry name" value="AMINOGLYCOSIDE PHOSPHOTRANSFERASE-RELATED-RELATED"/>
    <property type="match status" value="1"/>
</dbReference>
<organism evidence="3 4">
    <name type="scientific">Fusarium mexicanum</name>
    <dbReference type="NCBI Taxonomy" id="751941"/>
    <lineage>
        <taxon>Eukaryota</taxon>
        <taxon>Fungi</taxon>
        <taxon>Dikarya</taxon>
        <taxon>Ascomycota</taxon>
        <taxon>Pezizomycotina</taxon>
        <taxon>Sordariomycetes</taxon>
        <taxon>Hypocreomycetidae</taxon>
        <taxon>Hypocreales</taxon>
        <taxon>Nectriaceae</taxon>
        <taxon>Fusarium</taxon>
        <taxon>Fusarium fujikuroi species complex</taxon>
    </lineage>
</organism>
<proteinExistence type="predicted"/>
<dbReference type="PANTHER" id="PTHR21310:SF55">
    <property type="entry name" value="AMINOGLYCOSIDE PHOSPHOTRANSFERASE DOMAIN-CONTAINING PROTEIN"/>
    <property type="match status" value="1"/>
</dbReference>
<feature type="region of interest" description="Disordered" evidence="1">
    <location>
        <begin position="1"/>
        <end position="21"/>
    </location>
</feature>
<dbReference type="AlphaFoldDB" id="A0A8H5JAZ5"/>
<keyword evidence="3" id="KW-0808">Transferase</keyword>
<feature type="compositionally biased region" description="Polar residues" evidence="1">
    <location>
        <begin position="12"/>
        <end position="21"/>
    </location>
</feature>
<dbReference type="InterPro" id="IPR011009">
    <property type="entry name" value="Kinase-like_dom_sf"/>
</dbReference>
<evidence type="ECO:0000259" key="2">
    <source>
        <dbReference type="Pfam" id="PF01636"/>
    </source>
</evidence>
<dbReference type="InterPro" id="IPR002575">
    <property type="entry name" value="Aminoglycoside_PTrfase"/>
</dbReference>
<keyword evidence="4" id="KW-1185">Reference proteome</keyword>
<feature type="domain" description="Aminoglycoside phosphotransferase" evidence="2">
    <location>
        <begin position="71"/>
        <end position="277"/>
    </location>
</feature>
<evidence type="ECO:0000313" key="3">
    <source>
        <dbReference type="EMBL" id="KAF5550700.1"/>
    </source>
</evidence>
<name>A0A8H5JAZ5_9HYPO</name>
<dbReference type="CDD" id="cd05120">
    <property type="entry name" value="APH_ChoK_like"/>
    <property type="match status" value="1"/>
</dbReference>
<accession>A0A8H5JAZ5</accession>
<gene>
    <name evidence="3" type="ORF">FMEXI_3659</name>
</gene>
<dbReference type="Gene3D" id="3.90.1200.10">
    <property type="match status" value="1"/>
</dbReference>
<dbReference type="SUPFAM" id="SSF56112">
    <property type="entry name" value="Protein kinase-like (PK-like)"/>
    <property type="match status" value="1"/>
</dbReference>
<protein>
    <submittedName>
        <fullName evidence="3">Serine threonine kinase</fullName>
    </submittedName>
</protein>
<dbReference type="Pfam" id="PF01636">
    <property type="entry name" value="APH"/>
    <property type="match status" value="1"/>
</dbReference>
<keyword evidence="3" id="KW-0418">Kinase</keyword>
<evidence type="ECO:0000256" key="1">
    <source>
        <dbReference type="SAM" id="MobiDB-lite"/>
    </source>
</evidence>
<dbReference type="EMBL" id="JAAOAM010000076">
    <property type="protein sequence ID" value="KAF5550700.1"/>
    <property type="molecule type" value="Genomic_DNA"/>
</dbReference>
<dbReference type="Proteomes" id="UP000522262">
    <property type="component" value="Unassembled WGS sequence"/>
</dbReference>